<dbReference type="EMBL" id="JAJJMB010001820">
    <property type="protein sequence ID" value="KAI3955048.1"/>
    <property type="molecule type" value="Genomic_DNA"/>
</dbReference>
<dbReference type="Proteomes" id="UP001202328">
    <property type="component" value="Unassembled WGS sequence"/>
</dbReference>
<organism evidence="2 3">
    <name type="scientific">Papaver atlanticum</name>
    <dbReference type="NCBI Taxonomy" id="357466"/>
    <lineage>
        <taxon>Eukaryota</taxon>
        <taxon>Viridiplantae</taxon>
        <taxon>Streptophyta</taxon>
        <taxon>Embryophyta</taxon>
        <taxon>Tracheophyta</taxon>
        <taxon>Spermatophyta</taxon>
        <taxon>Magnoliopsida</taxon>
        <taxon>Ranunculales</taxon>
        <taxon>Papaveraceae</taxon>
        <taxon>Papaveroideae</taxon>
        <taxon>Papaver</taxon>
    </lineage>
</organism>
<feature type="transmembrane region" description="Helical" evidence="1">
    <location>
        <begin position="6"/>
        <end position="25"/>
    </location>
</feature>
<evidence type="ECO:0000256" key="1">
    <source>
        <dbReference type="SAM" id="Phobius"/>
    </source>
</evidence>
<proteinExistence type="predicted"/>
<evidence type="ECO:0000313" key="3">
    <source>
        <dbReference type="Proteomes" id="UP001202328"/>
    </source>
</evidence>
<comment type="caution">
    <text evidence="2">The sequence shown here is derived from an EMBL/GenBank/DDBJ whole genome shotgun (WGS) entry which is preliminary data.</text>
</comment>
<dbReference type="AlphaFoldDB" id="A0AAD4XWX6"/>
<reference evidence="2" key="1">
    <citation type="submission" date="2022-04" db="EMBL/GenBank/DDBJ databases">
        <title>A functionally conserved STORR gene fusion in Papaver species that diverged 16.8 million years ago.</title>
        <authorList>
            <person name="Catania T."/>
        </authorList>
    </citation>
    <scope>NUCLEOTIDE SEQUENCE</scope>
    <source>
        <strain evidence="2">S-188037</strain>
    </source>
</reference>
<name>A0AAD4XWX6_9MAGN</name>
<gene>
    <name evidence="2" type="ORF">MKW98_005051</name>
</gene>
<sequence>MVKNDLILSPFFFGLFFLILIAFISEFRTSTFPMRGSMVLDRLMFPIKHNCLENCRYWCIIVYGRILGGCGAVTGYSFNPRVFFIVCLCCTKTTAGEHVTGNCIVLLLIKYGKWQHLAFLLKFCSLEAEWFLMQ</sequence>
<keyword evidence="1" id="KW-1133">Transmembrane helix</keyword>
<protein>
    <submittedName>
        <fullName evidence="2">Uncharacterized protein</fullName>
    </submittedName>
</protein>
<accession>A0AAD4XWX6</accession>
<keyword evidence="1" id="KW-0472">Membrane</keyword>
<keyword evidence="3" id="KW-1185">Reference proteome</keyword>
<keyword evidence="1" id="KW-0812">Transmembrane</keyword>
<evidence type="ECO:0000313" key="2">
    <source>
        <dbReference type="EMBL" id="KAI3955048.1"/>
    </source>
</evidence>